<dbReference type="AlphaFoldDB" id="A0AAE1KRA5"/>
<protein>
    <submittedName>
        <fullName evidence="2">Uncharacterized protein</fullName>
    </submittedName>
</protein>
<gene>
    <name evidence="2" type="ORF">Pcinc_013814</name>
</gene>
<evidence type="ECO:0000256" key="1">
    <source>
        <dbReference type="SAM" id="MobiDB-lite"/>
    </source>
</evidence>
<feature type="compositionally biased region" description="Basic and acidic residues" evidence="1">
    <location>
        <begin position="19"/>
        <end position="62"/>
    </location>
</feature>
<proteinExistence type="predicted"/>
<evidence type="ECO:0000313" key="2">
    <source>
        <dbReference type="EMBL" id="KAK3881784.1"/>
    </source>
</evidence>
<organism evidence="2 3">
    <name type="scientific">Petrolisthes cinctipes</name>
    <name type="common">Flat porcelain crab</name>
    <dbReference type="NCBI Taxonomy" id="88211"/>
    <lineage>
        <taxon>Eukaryota</taxon>
        <taxon>Metazoa</taxon>
        <taxon>Ecdysozoa</taxon>
        <taxon>Arthropoda</taxon>
        <taxon>Crustacea</taxon>
        <taxon>Multicrustacea</taxon>
        <taxon>Malacostraca</taxon>
        <taxon>Eumalacostraca</taxon>
        <taxon>Eucarida</taxon>
        <taxon>Decapoda</taxon>
        <taxon>Pleocyemata</taxon>
        <taxon>Anomura</taxon>
        <taxon>Galatheoidea</taxon>
        <taxon>Porcellanidae</taxon>
        <taxon>Petrolisthes</taxon>
    </lineage>
</organism>
<accession>A0AAE1KRA5</accession>
<comment type="caution">
    <text evidence="2">The sequence shown here is derived from an EMBL/GenBank/DDBJ whole genome shotgun (WGS) entry which is preliminary data.</text>
</comment>
<feature type="region of interest" description="Disordered" evidence="1">
    <location>
        <begin position="1"/>
        <end position="62"/>
    </location>
</feature>
<keyword evidence="3" id="KW-1185">Reference proteome</keyword>
<name>A0AAE1KRA5_PETCI</name>
<evidence type="ECO:0000313" key="3">
    <source>
        <dbReference type="Proteomes" id="UP001286313"/>
    </source>
</evidence>
<dbReference type="Proteomes" id="UP001286313">
    <property type="component" value="Unassembled WGS sequence"/>
</dbReference>
<dbReference type="EMBL" id="JAWQEG010001178">
    <property type="protein sequence ID" value="KAK3881784.1"/>
    <property type="molecule type" value="Genomic_DNA"/>
</dbReference>
<reference evidence="2" key="1">
    <citation type="submission" date="2023-10" db="EMBL/GenBank/DDBJ databases">
        <title>Genome assemblies of two species of porcelain crab, Petrolisthes cinctipes and Petrolisthes manimaculis (Anomura: Porcellanidae).</title>
        <authorList>
            <person name="Angst P."/>
        </authorList>
    </citation>
    <scope>NUCLEOTIDE SEQUENCE</scope>
    <source>
        <strain evidence="2">PB745_01</strain>
        <tissue evidence="2">Gill</tissue>
    </source>
</reference>
<sequence>MKRLSVRVNTEGENGQVKDAGKMAVWRDKDEQKRMDRMDKCGGEMGRMDKTGGEWGRMDKCGGEMGKDGQVWWRDGEGWTSVVERWGRMDKCGGERRMDKCGGEMGRIAKE</sequence>